<evidence type="ECO:0000313" key="8">
    <source>
        <dbReference type="RefSeq" id="XP_016438697.1"/>
    </source>
</evidence>
<evidence type="ECO:0000256" key="1">
    <source>
        <dbReference type="ARBA" id="ARBA00022603"/>
    </source>
</evidence>
<dbReference type="PROSITE" id="PS51686">
    <property type="entry name" value="SAM_MT_RSMB_NOP"/>
    <property type="match status" value="1"/>
</dbReference>
<evidence type="ECO:0000256" key="4">
    <source>
        <dbReference type="ARBA" id="ARBA00022884"/>
    </source>
</evidence>
<dbReference type="InterPro" id="IPR023267">
    <property type="entry name" value="RCMT"/>
</dbReference>
<dbReference type="KEGG" id="nta:107764609"/>
<comment type="similarity">
    <text evidence="5">Belongs to the class I-like SAM-binding methyltransferase superfamily. RsmB/NOP family.</text>
</comment>
<dbReference type="PANTHER" id="PTHR22807:SF16">
    <property type="entry name" value="SAM-DEPENDENT MTASE RSMB_NOP-TYPE DOMAIN-CONTAINING PROTEIN"/>
    <property type="match status" value="1"/>
</dbReference>
<accession>A0A1S3XFQ6</accession>
<dbReference type="PANTHER" id="PTHR22807">
    <property type="entry name" value="NOP2 YEAST -RELATED NOL1/NOP2/FMU SUN DOMAIN-CONTAINING"/>
    <property type="match status" value="1"/>
</dbReference>
<gene>
    <name evidence="8" type="primary">LOC107764609</name>
</gene>
<feature type="binding site" evidence="5">
    <location>
        <position position="273"/>
    </location>
    <ligand>
        <name>S-adenosyl-L-methionine</name>
        <dbReference type="ChEBI" id="CHEBI:59789"/>
    </ligand>
</feature>
<dbReference type="InterPro" id="IPR023269">
    <property type="entry name" value="RCMT_subfamily_9"/>
</dbReference>
<dbReference type="GO" id="GO:0008173">
    <property type="term" value="F:RNA methyltransferase activity"/>
    <property type="evidence" value="ECO:0007669"/>
    <property type="project" value="InterPro"/>
</dbReference>
<evidence type="ECO:0000256" key="3">
    <source>
        <dbReference type="ARBA" id="ARBA00022691"/>
    </source>
</evidence>
<dbReference type="STRING" id="4097.A0A1S3XFQ6"/>
<dbReference type="Proteomes" id="UP000790787">
    <property type="component" value="Chromosome 21"/>
</dbReference>
<dbReference type="PRINTS" id="PR02008">
    <property type="entry name" value="RCMTFAMILY"/>
</dbReference>
<dbReference type="RefSeq" id="XP_016438697.1">
    <property type="nucleotide sequence ID" value="XM_016583211.2"/>
</dbReference>
<feature type="binding site" evidence="5">
    <location>
        <position position="168"/>
    </location>
    <ligand>
        <name>S-adenosyl-L-methionine</name>
        <dbReference type="ChEBI" id="CHEBI:59789"/>
    </ligand>
</feature>
<dbReference type="Gene3D" id="3.40.50.150">
    <property type="entry name" value="Vaccinia Virus protein VP39"/>
    <property type="match status" value="1"/>
</dbReference>
<dbReference type="PRINTS" id="PR02010">
    <property type="entry name" value="RCMT9"/>
</dbReference>
<evidence type="ECO:0000313" key="7">
    <source>
        <dbReference type="Proteomes" id="UP000790787"/>
    </source>
</evidence>
<dbReference type="Pfam" id="PF01189">
    <property type="entry name" value="Methyltr_RsmB-F"/>
    <property type="match status" value="2"/>
</dbReference>
<dbReference type="GO" id="GO:0001510">
    <property type="term" value="P:RNA methylation"/>
    <property type="evidence" value="ECO:0000318"/>
    <property type="project" value="GO_Central"/>
</dbReference>
<keyword evidence="2 5" id="KW-0808">Transferase</keyword>
<dbReference type="RefSeq" id="XP_016438697.1">
    <property type="nucleotide sequence ID" value="XM_016583211.1"/>
</dbReference>
<dbReference type="InterPro" id="IPR029063">
    <property type="entry name" value="SAM-dependent_MTases_sf"/>
</dbReference>
<keyword evidence="7" id="KW-1185">Reference proteome</keyword>
<dbReference type="AlphaFoldDB" id="A0A1S3XFQ6"/>
<dbReference type="PaxDb" id="4097-A0A1S3XFQ6"/>
<keyword evidence="1 5" id="KW-0489">Methyltransferase</keyword>
<sequence length="400" mass="44926">MMDVEETSTLPLPDAFLDFLKQNGLDPSIYTATDSTPRYIRLKPGYEDFLEEIETDIRCKLERVCWLPNFYYLPPDVRIASSKAYQEGKIYGIDAASGAAVTALDISVGDHVLDLCAAPGAKLCMILDILGSSGSVTGVDIAKHRLAACRTMLQKYGLGDHCRLFVADGTSFSLLPVRVRSDSPLQSENDEFPSGENSEVYREWKSRRPWKERKKEATAREKSVSKLFSPTQEPELIFYGRYSGVVGLTKNELYKKMPMTEVLQLGYDKVLVDAECTHDGSIKHVQKFEQWGWTTLQRRVLDAERTDDLTILQLQLLINGFRLLRVGGVLVYSTCSLTFAQNEDVVERFLSENTSAELLEITAAKNWPCKSGRIQKTLRFDPLTSSTSGLFVAKFTKLAI</sequence>
<dbReference type="SUPFAM" id="SSF53335">
    <property type="entry name" value="S-adenosyl-L-methionine-dependent methyltransferases"/>
    <property type="match status" value="1"/>
</dbReference>
<dbReference type="OrthoDB" id="427002at2759"/>
<name>A0A1S3XFQ6_TOBAC</name>
<keyword evidence="3 5" id="KW-0949">S-adenosyl-L-methionine</keyword>
<proteinExistence type="inferred from homology"/>
<dbReference type="InterPro" id="IPR049560">
    <property type="entry name" value="MeTrfase_RsmB-F_NOP2_cat"/>
</dbReference>
<dbReference type="InterPro" id="IPR001678">
    <property type="entry name" value="MeTrfase_RsmB-F_NOP2_dom"/>
</dbReference>
<dbReference type="OMA" id="KYEKWGW"/>
<evidence type="ECO:0000256" key="5">
    <source>
        <dbReference type="PROSITE-ProRule" id="PRU01023"/>
    </source>
</evidence>
<dbReference type="GeneID" id="107764609"/>
<evidence type="ECO:0000259" key="6">
    <source>
        <dbReference type="PROSITE" id="PS51686"/>
    </source>
</evidence>
<comment type="caution">
    <text evidence="5">Lacks conserved residue(s) required for the propagation of feature annotation.</text>
</comment>
<feature type="binding site" evidence="5">
    <location>
        <position position="140"/>
    </location>
    <ligand>
        <name>S-adenosyl-L-methionine</name>
        <dbReference type="ChEBI" id="CHEBI:59789"/>
    </ligand>
</feature>
<keyword evidence="4 5" id="KW-0694">RNA-binding</keyword>
<feature type="active site" description="Nucleophile" evidence="5">
    <location>
        <position position="335"/>
    </location>
</feature>
<protein>
    <submittedName>
        <fullName evidence="8">Ribosomal RNA small subunit methyltransferase B</fullName>
    </submittedName>
    <submittedName>
        <fullName evidence="8">rRNA (Cytosine-C(5))-methyltransferase NOP2C</fullName>
    </submittedName>
</protein>
<feature type="domain" description="SAM-dependent MTase RsmB/NOP-type" evidence="6">
    <location>
        <begin position="25"/>
        <end position="398"/>
    </location>
</feature>
<reference evidence="7" key="1">
    <citation type="journal article" date="2014" name="Nat. Commun.">
        <title>The tobacco genome sequence and its comparison with those of tomato and potato.</title>
        <authorList>
            <person name="Sierro N."/>
            <person name="Battey J.N."/>
            <person name="Ouadi S."/>
            <person name="Bakaher N."/>
            <person name="Bovet L."/>
            <person name="Willig A."/>
            <person name="Goepfert S."/>
            <person name="Peitsch M.C."/>
            <person name="Ivanov N.V."/>
        </authorList>
    </citation>
    <scope>NUCLEOTIDE SEQUENCE [LARGE SCALE GENOMIC DNA]</scope>
</reference>
<organism evidence="7 8">
    <name type="scientific">Nicotiana tabacum</name>
    <name type="common">Common tobacco</name>
    <dbReference type="NCBI Taxonomy" id="4097"/>
    <lineage>
        <taxon>Eukaryota</taxon>
        <taxon>Viridiplantae</taxon>
        <taxon>Streptophyta</taxon>
        <taxon>Embryophyta</taxon>
        <taxon>Tracheophyta</taxon>
        <taxon>Spermatophyta</taxon>
        <taxon>Magnoliopsida</taxon>
        <taxon>eudicotyledons</taxon>
        <taxon>Gunneridae</taxon>
        <taxon>Pentapetalae</taxon>
        <taxon>asterids</taxon>
        <taxon>lamiids</taxon>
        <taxon>Solanales</taxon>
        <taxon>Solanaceae</taxon>
        <taxon>Nicotianoideae</taxon>
        <taxon>Nicotianeae</taxon>
        <taxon>Nicotiana</taxon>
    </lineage>
</organism>
<dbReference type="GO" id="GO:0003723">
    <property type="term" value="F:RNA binding"/>
    <property type="evidence" value="ECO:0007669"/>
    <property type="project" value="UniProtKB-UniRule"/>
</dbReference>
<reference evidence="8" key="2">
    <citation type="submission" date="2025-08" db="UniProtKB">
        <authorList>
            <consortium name="RefSeq"/>
        </authorList>
    </citation>
    <scope>IDENTIFICATION</scope>
    <source>
        <tissue evidence="8">Leaf</tissue>
    </source>
</reference>
<evidence type="ECO:0000256" key="2">
    <source>
        <dbReference type="ARBA" id="ARBA00022679"/>
    </source>
</evidence>
<dbReference type="CDD" id="cd02440">
    <property type="entry name" value="AdoMet_MTases"/>
    <property type="match status" value="1"/>
</dbReference>
<dbReference type="SMR" id="A0A1S3XFQ6"/>